<dbReference type="OrthoDB" id="2963168at2759"/>
<accession>A0A423X705</accession>
<evidence type="ECO:0000256" key="4">
    <source>
        <dbReference type="SAM" id="Phobius"/>
    </source>
</evidence>
<evidence type="ECO:0008006" key="7">
    <source>
        <dbReference type="Google" id="ProtNLM"/>
    </source>
</evidence>
<dbReference type="InterPro" id="IPR043129">
    <property type="entry name" value="ATPase_NBD"/>
</dbReference>
<dbReference type="CDD" id="cd10170">
    <property type="entry name" value="ASKHA_NBD_HSP70"/>
    <property type="match status" value="1"/>
</dbReference>
<dbReference type="Pfam" id="PF00012">
    <property type="entry name" value="HSP70"/>
    <property type="match status" value="1"/>
</dbReference>
<dbReference type="AlphaFoldDB" id="A0A423X705"/>
<proteinExistence type="predicted"/>
<sequence length="791" mass="88578">MTSKRLLDAFDRMNVGTSREPKPPTNTLGSQKTRQILVAVDFGTTYSAAAWLHTRMGKNQSPRIKVIDEWPGEQNTHDKVPTVLQDAGYGKMEWGFNYDKSQKRYEWFKLEQYPKYTSEELELAYPPTSIRPESEHKVQELITEYLKSLRKHVEKSIKDSMDVGGPSRDVLFRDVRWEYIITVPAMWPESAHNITEKCAKDAGMAPHRRVQIIAEPEAAGIYALEEMCQELELKPGDTFVICDAGGGTVDLISYTVTRPAPNPELEEAAAGTGGLCGSSFLDREFHKWLDNHFRGCGKWDAISQADALEKWESEVKRNFTRDDNKKYIIPALRIDDDRALGVKNGKLEISGARMRKIFDPVVSQIVELVNGQIKAVDKSVNAVLLAGGFGRNEYLRKSIQTAVGDGVKVKRMEHCNTAIVRGALIKGLAERQPSTSGRPTIAVMSRLARKHYGTKALQKYSPGFHDSQQPRHAGGVDGGERLDVMSWFIKKNTRIKDYEPKDFPFYYDQSVTSVEWKGGLDPLTLPIYTCDLDDAPLYPDPERPKTRKCKQLVSVKADLNKIPKENLTKEMGEDNELYYKIWFQIRMTTHLATPSSCPSKKSEEHQTVKCDLVTTLDGLHARSGQIFIITQGYQALESRPRKLPLPRLIHIIHVHDYDYTCFPAMVKPNDTVALILCLLILLIIVFSYSLHRLVRQARNSTPTSTLSYITSELPTSYDDDDVSPPPPPGPRRHGGRVNLPRGQHGNINIPGRHLHGRGGVNVPRGDVGGGAINVPPAEGRGGGGNVNIPPL</sequence>
<dbReference type="Gene3D" id="3.90.640.10">
    <property type="entry name" value="Actin, Chain A, domain 4"/>
    <property type="match status" value="1"/>
</dbReference>
<dbReference type="GO" id="GO:0005524">
    <property type="term" value="F:ATP binding"/>
    <property type="evidence" value="ECO:0007669"/>
    <property type="project" value="UniProtKB-KW"/>
</dbReference>
<dbReference type="GO" id="GO:0140662">
    <property type="term" value="F:ATP-dependent protein folding chaperone"/>
    <property type="evidence" value="ECO:0007669"/>
    <property type="project" value="InterPro"/>
</dbReference>
<dbReference type="SUPFAM" id="SSF53067">
    <property type="entry name" value="Actin-like ATPase domain"/>
    <property type="match status" value="2"/>
</dbReference>
<evidence type="ECO:0000256" key="3">
    <source>
        <dbReference type="SAM" id="MobiDB-lite"/>
    </source>
</evidence>
<dbReference type="InParanoid" id="A0A423X705"/>
<dbReference type="InterPro" id="IPR013126">
    <property type="entry name" value="Hsp_70_fam"/>
</dbReference>
<evidence type="ECO:0000256" key="2">
    <source>
        <dbReference type="ARBA" id="ARBA00022840"/>
    </source>
</evidence>
<gene>
    <name evidence="5" type="ORF">VPNG_04958</name>
</gene>
<dbReference type="Proteomes" id="UP000285146">
    <property type="component" value="Unassembled WGS sequence"/>
</dbReference>
<keyword evidence="6" id="KW-1185">Reference proteome</keyword>
<name>A0A423X705_9PEZI</name>
<keyword evidence="4" id="KW-0812">Transmembrane</keyword>
<dbReference type="Gene3D" id="3.30.420.40">
    <property type="match status" value="2"/>
</dbReference>
<keyword evidence="1" id="KW-0547">Nucleotide-binding</keyword>
<keyword evidence="4" id="KW-0472">Membrane</keyword>
<feature type="transmembrane region" description="Helical" evidence="4">
    <location>
        <begin position="671"/>
        <end position="690"/>
    </location>
</feature>
<reference evidence="5 6" key="1">
    <citation type="submission" date="2015-09" db="EMBL/GenBank/DDBJ databases">
        <title>Host preference determinants of Valsa canker pathogens revealed by comparative genomics.</title>
        <authorList>
            <person name="Yin Z."/>
            <person name="Huang L."/>
        </authorList>
    </citation>
    <scope>NUCLEOTIDE SEQUENCE [LARGE SCALE GENOMIC DNA]</scope>
    <source>
        <strain evidence="5 6">SXYLt</strain>
    </source>
</reference>
<evidence type="ECO:0000256" key="1">
    <source>
        <dbReference type="ARBA" id="ARBA00022741"/>
    </source>
</evidence>
<protein>
    <recommendedName>
        <fullName evidence="7">Actin-like ATPase domain-containing protein</fullName>
    </recommendedName>
</protein>
<organism evidence="5 6">
    <name type="scientific">Cytospora leucostoma</name>
    <dbReference type="NCBI Taxonomy" id="1230097"/>
    <lineage>
        <taxon>Eukaryota</taxon>
        <taxon>Fungi</taxon>
        <taxon>Dikarya</taxon>
        <taxon>Ascomycota</taxon>
        <taxon>Pezizomycotina</taxon>
        <taxon>Sordariomycetes</taxon>
        <taxon>Sordariomycetidae</taxon>
        <taxon>Diaporthales</taxon>
        <taxon>Cytosporaceae</taxon>
        <taxon>Cytospora</taxon>
    </lineage>
</organism>
<dbReference type="PANTHER" id="PTHR14187:SF5">
    <property type="entry name" value="HEAT SHOCK 70 KDA PROTEIN 12A"/>
    <property type="match status" value="1"/>
</dbReference>
<feature type="region of interest" description="Disordered" evidence="3">
    <location>
        <begin position="713"/>
        <end position="791"/>
    </location>
</feature>
<dbReference type="PANTHER" id="PTHR14187">
    <property type="entry name" value="ALPHA KINASE/ELONGATION FACTOR 2 KINASE"/>
    <property type="match status" value="1"/>
</dbReference>
<evidence type="ECO:0000313" key="5">
    <source>
        <dbReference type="EMBL" id="ROW11791.1"/>
    </source>
</evidence>
<comment type="caution">
    <text evidence="5">The sequence shown here is derived from an EMBL/GenBank/DDBJ whole genome shotgun (WGS) entry which is preliminary data.</text>
</comment>
<keyword evidence="2" id="KW-0067">ATP-binding</keyword>
<feature type="region of interest" description="Disordered" evidence="3">
    <location>
        <begin position="10"/>
        <end position="29"/>
    </location>
</feature>
<dbReference type="EMBL" id="LKEB01000025">
    <property type="protein sequence ID" value="ROW11791.1"/>
    <property type="molecule type" value="Genomic_DNA"/>
</dbReference>
<keyword evidence="4" id="KW-1133">Transmembrane helix</keyword>
<evidence type="ECO:0000313" key="6">
    <source>
        <dbReference type="Proteomes" id="UP000285146"/>
    </source>
</evidence>
<dbReference type="STRING" id="1230097.A0A423X705"/>